<dbReference type="EMBL" id="JAACJL010000017">
    <property type="protein sequence ID" value="KAF4618935.1"/>
    <property type="molecule type" value="Genomic_DNA"/>
</dbReference>
<evidence type="ECO:0008006" key="5">
    <source>
        <dbReference type="Google" id="ProtNLM"/>
    </source>
</evidence>
<dbReference type="PANTHER" id="PTHR38705">
    <property type="entry name" value="PROTEIN RDS1"/>
    <property type="match status" value="1"/>
</dbReference>
<evidence type="ECO:0000256" key="2">
    <source>
        <dbReference type="SAM" id="SignalP"/>
    </source>
</evidence>
<keyword evidence="4" id="KW-1185">Reference proteome</keyword>
<protein>
    <recommendedName>
        <fullName evidence="5">Rds1 protein</fullName>
    </recommendedName>
</protein>
<organism evidence="3 4">
    <name type="scientific">Agrocybe pediades</name>
    <dbReference type="NCBI Taxonomy" id="84607"/>
    <lineage>
        <taxon>Eukaryota</taxon>
        <taxon>Fungi</taxon>
        <taxon>Dikarya</taxon>
        <taxon>Basidiomycota</taxon>
        <taxon>Agaricomycotina</taxon>
        <taxon>Agaricomycetes</taxon>
        <taxon>Agaricomycetidae</taxon>
        <taxon>Agaricales</taxon>
        <taxon>Agaricineae</taxon>
        <taxon>Strophariaceae</taxon>
        <taxon>Agrocybe</taxon>
    </lineage>
</organism>
<accession>A0A8H4QWR4</accession>
<feature type="region of interest" description="Disordered" evidence="1">
    <location>
        <begin position="229"/>
        <end position="275"/>
    </location>
</feature>
<dbReference type="InterPro" id="IPR039254">
    <property type="entry name" value="Rds1"/>
</dbReference>
<comment type="caution">
    <text evidence="3">The sequence shown here is derived from an EMBL/GenBank/DDBJ whole genome shotgun (WGS) entry which is preliminary data.</text>
</comment>
<dbReference type="Proteomes" id="UP000521872">
    <property type="component" value="Unassembled WGS sequence"/>
</dbReference>
<name>A0A8H4QWR4_9AGAR</name>
<feature type="compositionally biased region" description="Low complexity" evidence="1">
    <location>
        <begin position="236"/>
        <end position="263"/>
    </location>
</feature>
<evidence type="ECO:0000256" key="1">
    <source>
        <dbReference type="SAM" id="MobiDB-lite"/>
    </source>
</evidence>
<dbReference type="PANTHER" id="PTHR38705:SF1">
    <property type="entry name" value="PROTEIN RDS1"/>
    <property type="match status" value="1"/>
</dbReference>
<feature type="chain" id="PRO_5034262755" description="Rds1 protein" evidence="2">
    <location>
        <begin position="20"/>
        <end position="388"/>
    </location>
</feature>
<evidence type="ECO:0000313" key="4">
    <source>
        <dbReference type="Proteomes" id="UP000521872"/>
    </source>
</evidence>
<sequence>MKTASLLASLTSSIALASAARLPVLPPGGLNVNGTPPVYHPLSDFDFQSFNLALNQEWIELDLFRFGRERFSDEDFHNAGLTDDDINLIGFMAQQEVAHGQLFTNMIGPDRAAKPCKYQYPFDNVRDFFEFSQRVTRFGEAGTLGFLEHLNSRDGAQMILQTITTESRQQMAFRQLEGLHPMPVDFQTGITQSMHWTLLAPYITECPAENPRIEWMNFPGLNITNAPNATEFFDPSNNTSTNDTSSSSGNSTSSGNNTTLDTTPAITHDRSEPLTSPGREILLSWELPGKTVGYNNSYTTNTTAGPGKFVAWISQLNTTYTPLTDVNGTTGKTVQPDLGTTFGLNNTSTVVNSTMFVLITDANVTVTPANMTMLDPHVVAGPAIYTVG</sequence>
<feature type="signal peptide" evidence="2">
    <location>
        <begin position="1"/>
        <end position="19"/>
    </location>
</feature>
<keyword evidence="2" id="KW-0732">Signal</keyword>
<dbReference type="Pfam" id="PF13668">
    <property type="entry name" value="Ferritin_2"/>
    <property type="match status" value="1"/>
</dbReference>
<proteinExistence type="predicted"/>
<reference evidence="3 4" key="1">
    <citation type="submission" date="2019-12" db="EMBL/GenBank/DDBJ databases">
        <authorList>
            <person name="Floudas D."/>
            <person name="Bentzer J."/>
            <person name="Ahren D."/>
            <person name="Johansson T."/>
            <person name="Persson P."/>
            <person name="Tunlid A."/>
        </authorList>
    </citation>
    <scope>NUCLEOTIDE SEQUENCE [LARGE SCALE GENOMIC DNA]</scope>
    <source>
        <strain evidence="3 4">CBS 102.39</strain>
    </source>
</reference>
<evidence type="ECO:0000313" key="3">
    <source>
        <dbReference type="EMBL" id="KAF4618935.1"/>
    </source>
</evidence>
<dbReference type="AlphaFoldDB" id="A0A8H4QWR4"/>
<gene>
    <name evidence="3" type="ORF">D9613_010137</name>
</gene>